<proteinExistence type="predicted"/>
<name>A0A6A6MJP3_HEVBR</name>
<sequence>MQDVELQATGRINSSFLHVGYSFTIAIGSLEGIKQHIMPVSVLYFMRMKKENMDQEENPDHFCPEQLTAFSSCSMILLNKVVLSTYNFNPGISLMLYQFEMHKYCNADNSEGYDKYFDSNWGALYFPDTSESESVGCHVFDGIISAISGGIADLSFMQWFMHAYPAASGGQSKAINKKRIS</sequence>
<dbReference type="AlphaFoldDB" id="A0A6A6MJP3"/>
<evidence type="ECO:0000313" key="1">
    <source>
        <dbReference type="EMBL" id="KAF2312583.1"/>
    </source>
</evidence>
<organism evidence="1 2">
    <name type="scientific">Hevea brasiliensis</name>
    <name type="common">Para rubber tree</name>
    <name type="synonym">Siphonia brasiliensis</name>
    <dbReference type="NCBI Taxonomy" id="3981"/>
    <lineage>
        <taxon>Eukaryota</taxon>
        <taxon>Viridiplantae</taxon>
        <taxon>Streptophyta</taxon>
        <taxon>Embryophyta</taxon>
        <taxon>Tracheophyta</taxon>
        <taxon>Spermatophyta</taxon>
        <taxon>Magnoliopsida</taxon>
        <taxon>eudicotyledons</taxon>
        <taxon>Gunneridae</taxon>
        <taxon>Pentapetalae</taxon>
        <taxon>rosids</taxon>
        <taxon>fabids</taxon>
        <taxon>Malpighiales</taxon>
        <taxon>Euphorbiaceae</taxon>
        <taxon>Crotonoideae</taxon>
        <taxon>Micrandreae</taxon>
        <taxon>Hevea</taxon>
    </lineage>
</organism>
<keyword evidence="2" id="KW-1185">Reference proteome</keyword>
<reference evidence="1 2" key="1">
    <citation type="journal article" date="2020" name="Mol. Plant">
        <title>The Chromosome-Based Rubber Tree Genome Provides New Insights into Spurge Genome Evolution and Rubber Biosynthesis.</title>
        <authorList>
            <person name="Liu J."/>
            <person name="Shi C."/>
            <person name="Shi C.C."/>
            <person name="Li W."/>
            <person name="Zhang Q.J."/>
            <person name="Zhang Y."/>
            <person name="Li K."/>
            <person name="Lu H.F."/>
            <person name="Shi C."/>
            <person name="Zhu S.T."/>
            <person name="Xiao Z.Y."/>
            <person name="Nan H."/>
            <person name="Yue Y."/>
            <person name="Zhu X.G."/>
            <person name="Wu Y."/>
            <person name="Hong X.N."/>
            <person name="Fan G.Y."/>
            <person name="Tong Y."/>
            <person name="Zhang D."/>
            <person name="Mao C.L."/>
            <person name="Liu Y.L."/>
            <person name="Hao S.J."/>
            <person name="Liu W.Q."/>
            <person name="Lv M.Q."/>
            <person name="Zhang H.B."/>
            <person name="Liu Y."/>
            <person name="Hu-Tang G.R."/>
            <person name="Wang J.P."/>
            <person name="Wang J.H."/>
            <person name="Sun Y.H."/>
            <person name="Ni S.B."/>
            <person name="Chen W.B."/>
            <person name="Zhang X.C."/>
            <person name="Jiao Y.N."/>
            <person name="Eichler E.E."/>
            <person name="Li G.H."/>
            <person name="Liu X."/>
            <person name="Gao L.Z."/>
        </authorList>
    </citation>
    <scope>NUCLEOTIDE SEQUENCE [LARGE SCALE GENOMIC DNA]</scope>
    <source>
        <strain evidence="2">cv. GT1</strain>
        <tissue evidence="1">Leaf</tissue>
    </source>
</reference>
<accession>A0A6A6MJP3</accession>
<gene>
    <name evidence="1" type="ORF">GH714_035143</name>
</gene>
<comment type="caution">
    <text evidence="1">The sequence shown here is derived from an EMBL/GenBank/DDBJ whole genome shotgun (WGS) entry which is preliminary data.</text>
</comment>
<evidence type="ECO:0000313" key="2">
    <source>
        <dbReference type="Proteomes" id="UP000467840"/>
    </source>
</evidence>
<dbReference type="Proteomes" id="UP000467840">
    <property type="component" value="Chromosome 14"/>
</dbReference>
<protein>
    <submittedName>
        <fullName evidence="1">Uncharacterized protein</fullName>
    </submittedName>
</protein>
<dbReference type="EMBL" id="JAAGAX010000006">
    <property type="protein sequence ID" value="KAF2312583.1"/>
    <property type="molecule type" value="Genomic_DNA"/>
</dbReference>